<dbReference type="Gene3D" id="3.30.420.10">
    <property type="entry name" value="Ribonuclease H-like superfamily/Ribonuclease H"/>
    <property type="match status" value="1"/>
</dbReference>
<evidence type="ECO:0000259" key="3">
    <source>
        <dbReference type="Pfam" id="PF13592"/>
    </source>
</evidence>
<dbReference type="InterPro" id="IPR047655">
    <property type="entry name" value="Transpos_IS630-like"/>
</dbReference>
<gene>
    <name evidence="4" type="ordered locus">FsymDg_4147</name>
</gene>
<dbReference type="Pfam" id="PF13358">
    <property type="entry name" value="DDE_3"/>
    <property type="match status" value="1"/>
</dbReference>
<evidence type="ECO:0008006" key="6">
    <source>
        <dbReference type="Google" id="ProtNLM"/>
    </source>
</evidence>
<dbReference type="InterPro" id="IPR036397">
    <property type="entry name" value="RNaseH_sf"/>
</dbReference>
<dbReference type="InterPro" id="IPR038717">
    <property type="entry name" value="Tc1-like_DDE_dom"/>
</dbReference>
<dbReference type="eggNOG" id="COG3415">
    <property type="taxonomic scope" value="Bacteria"/>
</dbReference>
<feature type="region of interest" description="Disordered" evidence="1">
    <location>
        <begin position="110"/>
        <end position="153"/>
    </location>
</feature>
<dbReference type="STRING" id="656024.FsymDg_4147"/>
<dbReference type="InterPro" id="IPR025959">
    <property type="entry name" value="Winged_HTH_dom"/>
</dbReference>
<proteinExistence type="predicted"/>
<evidence type="ECO:0000313" key="5">
    <source>
        <dbReference type="Proteomes" id="UP000001549"/>
    </source>
</evidence>
<sequence length="309" mass="34693">MTGIGRGRPQTGTHCLSAGPASRCRLDAEQLAWLAEELDRGPAAHDWTVDQRWTLTRIVILIERMFGESYTLTGVAKLLHRMEYSAQRPVHRAVERNEEAIATWRRQVWPQVRQRPRPPVPGSASSTRPARGSRPPKGRGWSRRGRTPVVTVSGRRSPRISIAGMLCVRPGHRPRLIYRLLVHRGHRGEQKGCVATGFTRLVTAAHHQLDGKIVVVWDNLPGHHAHKVRAFIDKHADWLTVHWLPSYAPELNPTEGIWAHLKSGVLANLAALGLDHLIRVTKTALKRIQYRPDLLRGFLAETGLGLEPP</sequence>
<reference evidence="4 5" key="1">
    <citation type="submission" date="2011-05" db="EMBL/GenBank/DDBJ databases">
        <title>Complete sequence of chromosome of Frankia symbiont of Datisca glomerata.</title>
        <authorList>
            <consortium name="US DOE Joint Genome Institute"/>
            <person name="Lucas S."/>
            <person name="Han J."/>
            <person name="Lapidus A."/>
            <person name="Cheng J.-F."/>
            <person name="Goodwin L."/>
            <person name="Pitluck S."/>
            <person name="Peters L."/>
            <person name="Mikhailova N."/>
            <person name="Chertkov O."/>
            <person name="Teshima H."/>
            <person name="Han C."/>
            <person name="Tapia R."/>
            <person name="Land M."/>
            <person name="Hauser L."/>
            <person name="Kyrpides N."/>
            <person name="Ivanova N."/>
            <person name="Pagani I."/>
            <person name="Berry A."/>
            <person name="Pawlowski K."/>
            <person name="Persson T."/>
            <person name="Vanden Heuvel B."/>
            <person name="Benson D."/>
            <person name="Woyke T."/>
        </authorList>
    </citation>
    <scope>NUCLEOTIDE SEQUENCE [LARGE SCALE GENOMIC DNA]</scope>
    <source>
        <strain evidence="5">4085684</strain>
    </source>
</reference>
<dbReference type="Pfam" id="PF13592">
    <property type="entry name" value="HTH_33"/>
    <property type="match status" value="1"/>
</dbReference>
<feature type="compositionally biased region" description="Basic residues" evidence="1">
    <location>
        <begin position="134"/>
        <end position="146"/>
    </location>
</feature>
<feature type="domain" description="Tc1-like transposase DDE" evidence="2">
    <location>
        <begin position="134"/>
        <end position="268"/>
    </location>
</feature>
<dbReference type="GO" id="GO:0003676">
    <property type="term" value="F:nucleic acid binding"/>
    <property type="evidence" value="ECO:0007669"/>
    <property type="project" value="InterPro"/>
</dbReference>
<organism evidence="4 5">
    <name type="scientific">Candidatus Protofrankia datiscae</name>
    <dbReference type="NCBI Taxonomy" id="2716812"/>
    <lineage>
        <taxon>Bacteria</taxon>
        <taxon>Bacillati</taxon>
        <taxon>Actinomycetota</taxon>
        <taxon>Actinomycetes</taxon>
        <taxon>Frankiales</taxon>
        <taxon>Frankiaceae</taxon>
        <taxon>Protofrankia</taxon>
    </lineage>
</organism>
<dbReference type="NCBIfam" id="NF033545">
    <property type="entry name" value="transpos_IS630"/>
    <property type="match status" value="1"/>
</dbReference>
<dbReference type="Proteomes" id="UP000001549">
    <property type="component" value="Chromosome"/>
</dbReference>
<dbReference type="eggNOG" id="COG3335">
    <property type="taxonomic scope" value="Bacteria"/>
</dbReference>
<evidence type="ECO:0000313" key="4">
    <source>
        <dbReference type="EMBL" id="AEH11417.1"/>
    </source>
</evidence>
<protein>
    <recommendedName>
        <fullName evidence="6">Transposase</fullName>
    </recommendedName>
</protein>
<evidence type="ECO:0000256" key="1">
    <source>
        <dbReference type="SAM" id="MobiDB-lite"/>
    </source>
</evidence>
<accession>F8AWX3</accession>
<dbReference type="EMBL" id="CP002801">
    <property type="protein sequence ID" value="AEH11417.1"/>
    <property type="molecule type" value="Genomic_DNA"/>
</dbReference>
<dbReference type="HOGENOM" id="CLU_056788_0_0_11"/>
<feature type="domain" description="Winged helix-turn helix" evidence="3">
    <location>
        <begin position="50"/>
        <end position="107"/>
    </location>
</feature>
<evidence type="ECO:0000259" key="2">
    <source>
        <dbReference type="Pfam" id="PF13358"/>
    </source>
</evidence>
<keyword evidence="5" id="KW-1185">Reference proteome</keyword>
<dbReference type="RefSeq" id="WP_013875288.1">
    <property type="nucleotide sequence ID" value="NC_015656.1"/>
</dbReference>
<dbReference type="AlphaFoldDB" id="F8AWX3"/>
<dbReference type="KEGG" id="fsy:FsymDg_4147"/>
<name>F8AWX3_9ACTN</name>